<organism evidence="5 6">
    <name type="scientific">Pichia kluyveri</name>
    <name type="common">Yeast</name>
    <dbReference type="NCBI Taxonomy" id="36015"/>
    <lineage>
        <taxon>Eukaryota</taxon>
        <taxon>Fungi</taxon>
        <taxon>Dikarya</taxon>
        <taxon>Ascomycota</taxon>
        <taxon>Saccharomycotina</taxon>
        <taxon>Pichiomycetes</taxon>
        <taxon>Pichiales</taxon>
        <taxon>Pichiaceae</taxon>
        <taxon>Pichia</taxon>
    </lineage>
</organism>
<feature type="repeat" description="WD" evidence="3">
    <location>
        <begin position="45"/>
        <end position="84"/>
    </location>
</feature>
<protein>
    <submittedName>
        <fullName evidence="5">Mak11 protein</fullName>
    </submittedName>
</protein>
<dbReference type="PROSITE" id="PS50294">
    <property type="entry name" value="WD_REPEATS_REGION"/>
    <property type="match status" value="1"/>
</dbReference>
<dbReference type="Proteomes" id="UP001378960">
    <property type="component" value="Unassembled WGS sequence"/>
</dbReference>
<dbReference type="SUPFAM" id="SSF50978">
    <property type="entry name" value="WD40 repeat-like"/>
    <property type="match status" value="1"/>
</dbReference>
<keyword evidence="2" id="KW-0677">Repeat</keyword>
<evidence type="ECO:0000256" key="1">
    <source>
        <dbReference type="ARBA" id="ARBA00022574"/>
    </source>
</evidence>
<dbReference type="InterPro" id="IPR001680">
    <property type="entry name" value="WD40_rpt"/>
</dbReference>
<gene>
    <name evidence="5" type="ORF">DAPK24_046030</name>
</gene>
<dbReference type="PANTHER" id="PTHR44675:SF1">
    <property type="entry name" value="P21-ACTIVATED PROTEIN KINASE-INTERACTING PROTEIN 1"/>
    <property type="match status" value="1"/>
</dbReference>
<feature type="region of interest" description="Disordered" evidence="4">
    <location>
        <begin position="403"/>
        <end position="426"/>
    </location>
</feature>
<evidence type="ECO:0000313" key="5">
    <source>
        <dbReference type="EMBL" id="GMM48005.1"/>
    </source>
</evidence>
<sequence length="438" mass="50149">MPNEIQFRVIVGSYEHSLLCLSARIPLIENDKDIRKPHFQTIFHFQAHSLSIRSIDIAKRYLVTGSNDEHIRIYDLQKRKELGTLLQHQGSITKLLFSNELLNDNNKKEEDNEENISKDETILYPSHKSGKWLLSGSEDGNIIIWRTKDWEKFGVLKGHKGAVNDISIHPTGRVAISVGVDQTVRLWNLMTAKKASSLKLRGTYTRGQEATFVKFNLSGDFFVVGFRDRLMFWNTREAKLINLLGTNKLTIMDIQFVKLDDNNEYLIIAFSNGSINLYNFNLSLFEIDDVKNIDGGNLVNIREPDFKLLGHSSRVKGISIYQEINDGKQFNFMTSISSDGQIVIWNLDTKIMDQVAVYTTGERLNVVTAIQESVEKADTMKPIYNPELDDKLNDIATDSEYESDGESLSHIMKGRKKKLSKKKQKQERKKLLKVEIES</sequence>
<evidence type="ECO:0000256" key="3">
    <source>
        <dbReference type="PROSITE-ProRule" id="PRU00221"/>
    </source>
</evidence>
<evidence type="ECO:0000256" key="4">
    <source>
        <dbReference type="SAM" id="MobiDB-lite"/>
    </source>
</evidence>
<accession>A0AAV5R9H0</accession>
<feature type="repeat" description="WD" evidence="3">
    <location>
        <begin position="156"/>
        <end position="197"/>
    </location>
</feature>
<feature type="compositionally biased region" description="Basic residues" evidence="4">
    <location>
        <begin position="412"/>
        <end position="426"/>
    </location>
</feature>
<dbReference type="PROSITE" id="PS00678">
    <property type="entry name" value="WD_REPEATS_1"/>
    <property type="match status" value="2"/>
</dbReference>
<dbReference type="Gene3D" id="2.130.10.10">
    <property type="entry name" value="YVTN repeat-like/Quinoprotein amine dehydrogenase"/>
    <property type="match status" value="2"/>
</dbReference>
<evidence type="ECO:0000256" key="2">
    <source>
        <dbReference type="ARBA" id="ARBA00022737"/>
    </source>
</evidence>
<dbReference type="AlphaFoldDB" id="A0AAV5R9H0"/>
<dbReference type="InterPro" id="IPR019775">
    <property type="entry name" value="WD40_repeat_CS"/>
</dbReference>
<dbReference type="InterPro" id="IPR051959">
    <property type="entry name" value="PAK1-Kinase_Regulator"/>
</dbReference>
<name>A0AAV5R9H0_PICKL</name>
<dbReference type="EMBL" id="BTGB01000009">
    <property type="protein sequence ID" value="GMM48005.1"/>
    <property type="molecule type" value="Genomic_DNA"/>
</dbReference>
<dbReference type="PROSITE" id="PS50082">
    <property type="entry name" value="WD_REPEATS_2"/>
    <property type="match status" value="2"/>
</dbReference>
<dbReference type="PANTHER" id="PTHR44675">
    <property type="entry name" value="PAK1 INTERACTING PROTEIN 1"/>
    <property type="match status" value="1"/>
</dbReference>
<proteinExistence type="predicted"/>
<reference evidence="5 6" key="1">
    <citation type="journal article" date="2023" name="Elife">
        <title>Identification of key yeast species and microbe-microbe interactions impacting larval growth of Drosophila in the wild.</title>
        <authorList>
            <person name="Mure A."/>
            <person name="Sugiura Y."/>
            <person name="Maeda R."/>
            <person name="Honda K."/>
            <person name="Sakurai N."/>
            <person name="Takahashi Y."/>
            <person name="Watada M."/>
            <person name="Katoh T."/>
            <person name="Gotoh A."/>
            <person name="Gotoh Y."/>
            <person name="Taniguchi I."/>
            <person name="Nakamura K."/>
            <person name="Hayashi T."/>
            <person name="Katayama T."/>
            <person name="Uemura T."/>
            <person name="Hattori Y."/>
        </authorList>
    </citation>
    <scope>NUCLEOTIDE SEQUENCE [LARGE SCALE GENOMIC DNA]</scope>
    <source>
        <strain evidence="5 6">PK-24</strain>
    </source>
</reference>
<dbReference type="InterPro" id="IPR015943">
    <property type="entry name" value="WD40/YVTN_repeat-like_dom_sf"/>
</dbReference>
<dbReference type="InterPro" id="IPR036322">
    <property type="entry name" value="WD40_repeat_dom_sf"/>
</dbReference>
<dbReference type="Pfam" id="PF00400">
    <property type="entry name" value="WD40"/>
    <property type="match status" value="3"/>
</dbReference>
<comment type="caution">
    <text evidence="5">The sequence shown here is derived from an EMBL/GenBank/DDBJ whole genome shotgun (WGS) entry which is preliminary data.</text>
</comment>
<dbReference type="SMART" id="SM00320">
    <property type="entry name" value="WD40"/>
    <property type="match status" value="6"/>
</dbReference>
<keyword evidence="1 3" id="KW-0853">WD repeat</keyword>
<keyword evidence="6" id="KW-1185">Reference proteome</keyword>
<evidence type="ECO:0000313" key="6">
    <source>
        <dbReference type="Proteomes" id="UP001378960"/>
    </source>
</evidence>